<keyword evidence="1" id="KW-0472">Membrane</keyword>
<organism evidence="2">
    <name type="scientific">Rhipicephalus zambeziensis</name>
    <dbReference type="NCBI Taxonomy" id="60191"/>
    <lineage>
        <taxon>Eukaryota</taxon>
        <taxon>Metazoa</taxon>
        <taxon>Ecdysozoa</taxon>
        <taxon>Arthropoda</taxon>
        <taxon>Chelicerata</taxon>
        <taxon>Arachnida</taxon>
        <taxon>Acari</taxon>
        <taxon>Parasitiformes</taxon>
        <taxon>Ixodida</taxon>
        <taxon>Ixodoidea</taxon>
        <taxon>Ixodidae</taxon>
        <taxon>Rhipicephalinae</taxon>
        <taxon>Rhipicephalus</taxon>
        <taxon>Rhipicephalus</taxon>
    </lineage>
</organism>
<protein>
    <submittedName>
        <fullName evidence="2">Uncharacterized protein</fullName>
    </submittedName>
</protein>
<name>A0A224YHP9_9ACAR</name>
<feature type="transmembrane region" description="Helical" evidence="1">
    <location>
        <begin position="70"/>
        <end position="88"/>
    </location>
</feature>
<feature type="transmembrane region" description="Helical" evidence="1">
    <location>
        <begin position="12"/>
        <end position="30"/>
    </location>
</feature>
<dbReference type="AlphaFoldDB" id="A0A224YHP9"/>
<proteinExistence type="predicted"/>
<sequence length="108" mass="12672">MIFIFFSCGEPAFLFYFLCCPLLSFFFLYHPSPFLVAVFFLPCLCLRHRSAGSLSYMCCLCITTPFCRATISWVLTVIPSPLFFFFFFREQRNYKIKEKEHVTGVLIS</sequence>
<keyword evidence="1" id="KW-0812">Transmembrane</keyword>
<accession>A0A224YHP9</accession>
<evidence type="ECO:0000256" key="1">
    <source>
        <dbReference type="SAM" id="Phobius"/>
    </source>
</evidence>
<evidence type="ECO:0000313" key="2">
    <source>
        <dbReference type="EMBL" id="MAA13300.1"/>
    </source>
</evidence>
<reference evidence="2" key="1">
    <citation type="journal article" date="2017" name="Parasit. Vectors">
        <title>Sialotranscriptomics of Rhipicephalus zambeziensis reveals intricate expression profiles of secretory proteins and suggests tight temporal transcriptional regulation during blood-feeding.</title>
        <authorList>
            <person name="de Castro M.H."/>
            <person name="de Klerk D."/>
            <person name="Pienaar R."/>
            <person name="Rees D.J.G."/>
            <person name="Mans B.J."/>
        </authorList>
    </citation>
    <scope>NUCLEOTIDE SEQUENCE</scope>
    <source>
        <tissue evidence="2">Salivary glands</tissue>
    </source>
</reference>
<keyword evidence="1" id="KW-1133">Transmembrane helix</keyword>
<dbReference type="EMBL" id="GFPF01002154">
    <property type="protein sequence ID" value="MAA13300.1"/>
    <property type="molecule type" value="Transcribed_RNA"/>
</dbReference>